<dbReference type="PANTHER" id="PTHR30204">
    <property type="entry name" value="REDOX-CYCLING DRUG-SENSING TRANSCRIPTIONAL ACTIVATOR SOXR"/>
    <property type="match status" value="1"/>
</dbReference>
<organism evidence="3 4">
    <name type="scientific">Weissella bombi</name>
    <dbReference type="NCBI Taxonomy" id="1505725"/>
    <lineage>
        <taxon>Bacteria</taxon>
        <taxon>Bacillati</taxon>
        <taxon>Bacillota</taxon>
        <taxon>Bacilli</taxon>
        <taxon>Lactobacillales</taxon>
        <taxon>Lactobacillaceae</taxon>
        <taxon>Weissella</taxon>
    </lineage>
</organism>
<dbReference type="PANTHER" id="PTHR30204:SF82">
    <property type="entry name" value="TRANSCRIPTIONAL REGULATOR, MERR FAMILY"/>
    <property type="match status" value="1"/>
</dbReference>
<name>A0A1C3ZJ62_9LACO</name>
<protein>
    <submittedName>
        <fullName evidence="3">DNA-binding transcriptional regulator, MerR family</fullName>
    </submittedName>
</protein>
<gene>
    <name evidence="3" type="ORF">GA0061074_10243</name>
</gene>
<dbReference type="Gene3D" id="1.10.1660.10">
    <property type="match status" value="1"/>
</dbReference>
<dbReference type="Pfam" id="PF13411">
    <property type="entry name" value="MerR_1"/>
    <property type="match status" value="1"/>
</dbReference>
<dbReference type="Proteomes" id="UP000199268">
    <property type="component" value="Unassembled WGS sequence"/>
</dbReference>
<evidence type="ECO:0000259" key="2">
    <source>
        <dbReference type="PROSITE" id="PS50937"/>
    </source>
</evidence>
<keyword evidence="1 3" id="KW-0238">DNA-binding</keyword>
<dbReference type="GO" id="GO:0003700">
    <property type="term" value="F:DNA-binding transcription factor activity"/>
    <property type="evidence" value="ECO:0007669"/>
    <property type="project" value="InterPro"/>
</dbReference>
<dbReference type="GO" id="GO:0003677">
    <property type="term" value="F:DNA binding"/>
    <property type="evidence" value="ECO:0007669"/>
    <property type="project" value="UniProtKB-KW"/>
</dbReference>
<evidence type="ECO:0000313" key="4">
    <source>
        <dbReference type="Proteomes" id="UP000199268"/>
    </source>
</evidence>
<dbReference type="STRING" id="1505725.GA0061074_10243"/>
<dbReference type="SMART" id="SM00422">
    <property type="entry name" value="HTH_MERR"/>
    <property type="match status" value="1"/>
</dbReference>
<feature type="domain" description="HTH merR-type" evidence="2">
    <location>
        <begin position="4"/>
        <end position="73"/>
    </location>
</feature>
<dbReference type="OrthoDB" id="9811174at2"/>
<evidence type="ECO:0000313" key="3">
    <source>
        <dbReference type="EMBL" id="SCB82467.1"/>
    </source>
</evidence>
<dbReference type="AlphaFoldDB" id="A0A1C3ZJ62"/>
<dbReference type="InterPro" id="IPR000551">
    <property type="entry name" value="MerR-type_HTH_dom"/>
</dbReference>
<sequence length="134" mass="15494">MTTVYSIGEVAKQFNLSISTIRYYDKEHLIPNLQKNTAGTRIFTQENLDTINIIECLKKSNMSIKDIKTFIEWCETGDETLQQRLNMFQQLQQSVQGQMAELQKTLDTINYKCHYYTQAVADGTEEYVKAGHNV</sequence>
<accession>A0A1C3ZJ62</accession>
<evidence type="ECO:0000256" key="1">
    <source>
        <dbReference type="ARBA" id="ARBA00023125"/>
    </source>
</evidence>
<dbReference type="CDD" id="cd01109">
    <property type="entry name" value="HTH_YyaN"/>
    <property type="match status" value="1"/>
</dbReference>
<dbReference type="SUPFAM" id="SSF46955">
    <property type="entry name" value="Putative DNA-binding domain"/>
    <property type="match status" value="1"/>
</dbReference>
<dbReference type="EMBL" id="FMAO01000002">
    <property type="protein sequence ID" value="SCB82467.1"/>
    <property type="molecule type" value="Genomic_DNA"/>
</dbReference>
<dbReference type="PROSITE" id="PS50937">
    <property type="entry name" value="HTH_MERR_2"/>
    <property type="match status" value="1"/>
</dbReference>
<dbReference type="InterPro" id="IPR009061">
    <property type="entry name" value="DNA-bd_dom_put_sf"/>
</dbReference>
<dbReference type="InterPro" id="IPR047057">
    <property type="entry name" value="MerR_fam"/>
</dbReference>
<proteinExistence type="predicted"/>
<dbReference type="RefSeq" id="WP_092461508.1">
    <property type="nucleotide sequence ID" value="NZ_BJEE01000001.1"/>
</dbReference>
<keyword evidence="4" id="KW-1185">Reference proteome</keyword>
<reference evidence="4" key="1">
    <citation type="submission" date="2016-08" db="EMBL/GenBank/DDBJ databases">
        <authorList>
            <person name="Varghese N."/>
            <person name="Submissions Spin"/>
        </authorList>
    </citation>
    <scope>NUCLEOTIDE SEQUENCE [LARGE SCALE GENOMIC DNA]</scope>
    <source>
        <strain evidence="4">R-53094</strain>
    </source>
</reference>